<sequence length="462" mass="50497">IAMASSSALQFTVRRNPAVLVPPAAPTPRELKRLSDIDDQEGLRFQLPLIHFFRRHDGQDDDPALVIRGAIAAALVHYYPFAGRLRELEGRKLAVDCTGEGVLFVEADSDVRLDQFDAALGPPFPCLDELLFDVPGSSGILDSPLLLFQVTRLACGGFVMAVRIQHTMADGAGIVQLLGAIAELARGAPEPTVWPVWARQLLRAPPLDDDVLLPPRFAHREYDEVMDMNGAIVPFDFMVHRSFFIGRREISAIRSHLPPALRRGATNFEVLTGCLWRCRTVALAPRADEEMRMICIVNIRGRNNTIIPAGYYGNAFAFPVAISTAGDLLANPVSYAVELVMKAKREVDVEYIRSVAALMARRGRPHFAVARAYLVSDVTKVGIRDLDFGWGKPVYAGPAKGGVGAIPGVASFFIAVRNDMGEEGIAVPVCMPGPTMDKFVEEMGKLTHPTLADTFQTLRSAI</sequence>
<dbReference type="PANTHER" id="PTHR31147">
    <property type="entry name" value="ACYL TRANSFERASE 4"/>
    <property type="match status" value="1"/>
</dbReference>
<dbReference type="Gene3D" id="3.30.559.10">
    <property type="entry name" value="Chloramphenicol acetyltransferase-like domain"/>
    <property type="match status" value="2"/>
</dbReference>
<dbReference type="GO" id="GO:0016747">
    <property type="term" value="F:acyltransferase activity, transferring groups other than amino-acyl groups"/>
    <property type="evidence" value="ECO:0007669"/>
    <property type="project" value="UniProtKB-ARBA"/>
</dbReference>
<dbReference type="EnsemblPlants" id="AET5Gv20841000.2">
    <property type="protein sequence ID" value="AET5Gv20841000.2"/>
    <property type="gene ID" value="AET5Gv20841000"/>
</dbReference>
<name>A0A453LM78_AEGTS</name>
<keyword evidence="2" id="KW-0808">Transferase</keyword>
<comment type="similarity">
    <text evidence="1">Belongs to the plant acyltransferase family.</text>
</comment>
<reference evidence="3" key="5">
    <citation type="journal article" date="2021" name="G3 (Bethesda)">
        <title>Aegilops tauschii genome assembly Aet v5.0 features greater sequence contiguity and improved annotation.</title>
        <authorList>
            <person name="Wang L."/>
            <person name="Zhu T."/>
            <person name="Rodriguez J.C."/>
            <person name="Deal K.R."/>
            <person name="Dubcovsky J."/>
            <person name="McGuire P.E."/>
            <person name="Lux T."/>
            <person name="Spannagl M."/>
            <person name="Mayer K.F.X."/>
            <person name="Baldrich P."/>
            <person name="Meyers B.C."/>
            <person name="Huo N."/>
            <person name="Gu Y.Q."/>
            <person name="Zhou H."/>
            <person name="Devos K.M."/>
            <person name="Bennetzen J.L."/>
            <person name="Unver T."/>
            <person name="Budak H."/>
            <person name="Gulick P.J."/>
            <person name="Galiba G."/>
            <person name="Kalapos B."/>
            <person name="Nelson D.R."/>
            <person name="Li P."/>
            <person name="You F.M."/>
            <person name="Luo M.C."/>
            <person name="Dvorak J."/>
        </authorList>
    </citation>
    <scope>NUCLEOTIDE SEQUENCE [LARGE SCALE GENOMIC DNA]</scope>
    <source>
        <strain evidence="3">cv. AL8/78</strain>
    </source>
</reference>
<keyword evidence="4" id="KW-1185">Reference proteome</keyword>
<dbReference type="Pfam" id="PF02458">
    <property type="entry name" value="Transferase"/>
    <property type="match status" value="1"/>
</dbReference>
<dbReference type="EnsemblPlants" id="AET5Gv20841000.1">
    <property type="protein sequence ID" value="AET5Gv20841000.1"/>
    <property type="gene ID" value="AET5Gv20841000"/>
</dbReference>
<evidence type="ECO:0008006" key="5">
    <source>
        <dbReference type="Google" id="ProtNLM"/>
    </source>
</evidence>
<organism evidence="3 4">
    <name type="scientific">Aegilops tauschii subsp. strangulata</name>
    <name type="common">Goatgrass</name>
    <dbReference type="NCBI Taxonomy" id="200361"/>
    <lineage>
        <taxon>Eukaryota</taxon>
        <taxon>Viridiplantae</taxon>
        <taxon>Streptophyta</taxon>
        <taxon>Embryophyta</taxon>
        <taxon>Tracheophyta</taxon>
        <taxon>Spermatophyta</taxon>
        <taxon>Magnoliopsida</taxon>
        <taxon>Liliopsida</taxon>
        <taxon>Poales</taxon>
        <taxon>Poaceae</taxon>
        <taxon>BOP clade</taxon>
        <taxon>Pooideae</taxon>
        <taxon>Triticodae</taxon>
        <taxon>Triticeae</taxon>
        <taxon>Triticinae</taxon>
        <taxon>Aegilops</taxon>
    </lineage>
</organism>
<reference evidence="3" key="4">
    <citation type="submission" date="2019-03" db="UniProtKB">
        <authorList>
            <consortium name="EnsemblPlants"/>
        </authorList>
    </citation>
    <scope>IDENTIFICATION</scope>
</reference>
<evidence type="ECO:0000313" key="3">
    <source>
        <dbReference type="EnsemblPlants" id="AET5Gv20841000.2"/>
    </source>
</evidence>
<protein>
    <recommendedName>
        <fullName evidence="5">Benzyl alcohol O-benzoyltransferase</fullName>
    </recommendedName>
</protein>
<dbReference type="Gramene" id="AET5Gv20841000.1">
    <property type="protein sequence ID" value="AET5Gv20841000.1"/>
    <property type="gene ID" value="AET5Gv20841000"/>
</dbReference>
<evidence type="ECO:0000256" key="1">
    <source>
        <dbReference type="ARBA" id="ARBA00009861"/>
    </source>
</evidence>
<reference evidence="3" key="3">
    <citation type="journal article" date="2017" name="Nature">
        <title>Genome sequence of the progenitor of the wheat D genome Aegilops tauschii.</title>
        <authorList>
            <person name="Luo M.C."/>
            <person name="Gu Y.Q."/>
            <person name="Puiu D."/>
            <person name="Wang H."/>
            <person name="Twardziok S.O."/>
            <person name="Deal K.R."/>
            <person name="Huo N."/>
            <person name="Zhu T."/>
            <person name="Wang L."/>
            <person name="Wang Y."/>
            <person name="McGuire P.E."/>
            <person name="Liu S."/>
            <person name="Long H."/>
            <person name="Ramasamy R.K."/>
            <person name="Rodriguez J.C."/>
            <person name="Van S.L."/>
            <person name="Yuan L."/>
            <person name="Wang Z."/>
            <person name="Xia Z."/>
            <person name="Xiao L."/>
            <person name="Anderson O.D."/>
            <person name="Ouyang S."/>
            <person name="Liang Y."/>
            <person name="Zimin A.V."/>
            <person name="Pertea G."/>
            <person name="Qi P."/>
            <person name="Bennetzen J.L."/>
            <person name="Dai X."/>
            <person name="Dawson M.W."/>
            <person name="Muller H.G."/>
            <person name="Kugler K."/>
            <person name="Rivarola-Duarte L."/>
            <person name="Spannagl M."/>
            <person name="Mayer K.F.X."/>
            <person name="Lu F.H."/>
            <person name="Bevan M.W."/>
            <person name="Leroy P."/>
            <person name="Li P."/>
            <person name="You F.M."/>
            <person name="Sun Q."/>
            <person name="Liu Z."/>
            <person name="Lyons E."/>
            <person name="Wicker T."/>
            <person name="Salzberg S.L."/>
            <person name="Devos K.M."/>
            <person name="Dvorak J."/>
        </authorList>
    </citation>
    <scope>NUCLEOTIDE SEQUENCE [LARGE SCALE GENOMIC DNA]</scope>
    <source>
        <strain evidence="3">cv. AL8/78</strain>
    </source>
</reference>
<reference evidence="4" key="1">
    <citation type="journal article" date="2014" name="Science">
        <title>Ancient hybridizations among the ancestral genomes of bread wheat.</title>
        <authorList>
            <consortium name="International Wheat Genome Sequencing Consortium,"/>
            <person name="Marcussen T."/>
            <person name="Sandve S.R."/>
            <person name="Heier L."/>
            <person name="Spannagl M."/>
            <person name="Pfeifer M."/>
            <person name="Jakobsen K.S."/>
            <person name="Wulff B.B."/>
            <person name="Steuernagel B."/>
            <person name="Mayer K.F."/>
            <person name="Olsen O.A."/>
        </authorList>
    </citation>
    <scope>NUCLEOTIDE SEQUENCE [LARGE SCALE GENOMIC DNA]</scope>
    <source>
        <strain evidence="4">cv. AL8/78</strain>
    </source>
</reference>
<dbReference type="InterPro" id="IPR023213">
    <property type="entry name" value="CAT-like_dom_sf"/>
</dbReference>
<dbReference type="PANTHER" id="PTHR31147:SF66">
    <property type="entry name" value="OS05G0315700 PROTEIN"/>
    <property type="match status" value="1"/>
</dbReference>
<dbReference type="InterPro" id="IPR050898">
    <property type="entry name" value="Plant_acyltransferase"/>
</dbReference>
<proteinExistence type="inferred from homology"/>
<dbReference type="STRING" id="200361.A0A453LM78"/>
<dbReference type="AlphaFoldDB" id="A0A453LM78"/>
<reference evidence="4" key="2">
    <citation type="journal article" date="2017" name="Nat. Plants">
        <title>The Aegilops tauschii genome reveals multiple impacts of transposons.</title>
        <authorList>
            <person name="Zhao G."/>
            <person name="Zou C."/>
            <person name="Li K."/>
            <person name="Wang K."/>
            <person name="Li T."/>
            <person name="Gao L."/>
            <person name="Zhang X."/>
            <person name="Wang H."/>
            <person name="Yang Z."/>
            <person name="Liu X."/>
            <person name="Jiang W."/>
            <person name="Mao L."/>
            <person name="Kong X."/>
            <person name="Jiao Y."/>
            <person name="Jia J."/>
        </authorList>
    </citation>
    <scope>NUCLEOTIDE SEQUENCE [LARGE SCALE GENOMIC DNA]</scope>
    <source>
        <strain evidence="4">cv. AL8/78</strain>
    </source>
</reference>
<accession>A0A453LM78</accession>
<evidence type="ECO:0000256" key="2">
    <source>
        <dbReference type="ARBA" id="ARBA00022679"/>
    </source>
</evidence>
<dbReference type="Proteomes" id="UP000015105">
    <property type="component" value="Chromosome 5D"/>
</dbReference>
<dbReference type="Gramene" id="AET5Gv20841000.2">
    <property type="protein sequence ID" value="AET5Gv20841000.2"/>
    <property type="gene ID" value="AET5Gv20841000"/>
</dbReference>
<evidence type="ECO:0000313" key="4">
    <source>
        <dbReference type="Proteomes" id="UP000015105"/>
    </source>
</evidence>